<name>A0A1R3JE82_COCAP</name>
<dbReference type="EMBL" id="AWWV01008103">
    <property type="protein sequence ID" value="OMO93107.1"/>
    <property type="molecule type" value="Genomic_DNA"/>
</dbReference>
<dbReference type="Proteomes" id="UP000188268">
    <property type="component" value="Unassembled WGS sequence"/>
</dbReference>
<protein>
    <submittedName>
        <fullName evidence="1">Uncharacterized protein</fullName>
    </submittedName>
</protein>
<reference evidence="1 2" key="1">
    <citation type="submission" date="2013-09" db="EMBL/GenBank/DDBJ databases">
        <title>Corchorus capsularis genome sequencing.</title>
        <authorList>
            <person name="Alam M."/>
            <person name="Haque M.S."/>
            <person name="Islam M.S."/>
            <person name="Emdad E.M."/>
            <person name="Islam M.M."/>
            <person name="Ahmed B."/>
            <person name="Halim A."/>
            <person name="Hossen Q.M.M."/>
            <person name="Hossain M.Z."/>
            <person name="Ahmed R."/>
            <person name="Khan M.M."/>
            <person name="Islam R."/>
            <person name="Rashid M.M."/>
            <person name="Khan S.A."/>
            <person name="Rahman M.S."/>
            <person name="Alam M."/>
        </authorList>
    </citation>
    <scope>NUCLEOTIDE SEQUENCE [LARGE SCALE GENOMIC DNA]</scope>
    <source>
        <strain evidence="2">cv. CVL-1</strain>
        <tissue evidence="1">Whole seedling</tissue>
    </source>
</reference>
<accession>A0A1R3JE82</accession>
<dbReference type="Gramene" id="OMO93107">
    <property type="protein sequence ID" value="OMO93107"/>
    <property type="gene ID" value="CCACVL1_06624"/>
</dbReference>
<sequence>TSTHYSMHGNTPFRFIGIKAEQ</sequence>
<dbReference type="AlphaFoldDB" id="A0A1R3JE82"/>
<evidence type="ECO:0000313" key="1">
    <source>
        <dbReference type="EMBL" id="OMO93107.1"/>
    </source>
</evidence>
<proteinExistence type="predicted"/>
<organism evidence="1 2">
    <name type="scientific">Corchorus capsularis</name>
    <name type="common">Jute</name>
    <dbReference type="NCBI Taxonomy" id="210143"/>
    <lineage>
        <taxon>Eukaryota</taxon>
        <taxon>Viridiplantae</taxon>
        <taxon>Streptophyta</taxon>
        <taxon>Embryophyta</taxon>
        <taxon>Tracheophyta</taxon>
        <taxon>Spermatophyta</taxon>
        <taxon>Magnoliopsida</taxon>
        <taxon>eudicotyledons</taxon>
        <taxon>Gunneridae</taxon>
        <taxon>Pentapetalae</taxon>
        <taxon>rosids</taxon>
        <taxon>malvids</taxon>
        <taxon>Malvales</taxon>
        <taxon>Malvaceae</taxon>
        <taxon>Grewioideae</taxon>
        <taxon>Apeibeae</taxon>
        <taxon>Corchorus</taxon>
    </lineage>
</organism>
<comment type="caution">
    <text evidence="1">The sequence shown here is derived from an EMBL/GenBank/DDBJ whole genome shotgun (WGS) entry which is preliminary data.</text>
</comment>
<gene>
    <name evidence="1" type="ORF">CCACVL1_06624</name>
</gene>
<keyword evidence="2" id="KW-1185">Reference proteome</keyword>
<evidence type="ECO:0000313" key="2">
    <source>
        <dbReference type="Proteomes" id="UP000188268"/>
    </source>
</evidence>
<feature type="non-terminal residue" evidence="1">
    <location>
        <position position="1"/>
    </location>
</feature>